<sequence>MITLLFIEVKNISKVQSLKLKGNETCSPGFRLDKNLNHCIDINECEELKFKICHKKVCRNTLGGYQCLNSQCPDGYRVHPTSKYTHINKCVRKRCKYKNDVKCQKVLPKYKIFKSFHVSHQMSGLKNNENGQFLELHHIFMKRFDKFGVDIKIKTDECVAGDSFEISSKIKTVTVKLKNPIEVLSLCNRDIFTTVRVINKKNQHEYERIEIYFKYLES</sequence>
<dbReference type="CDD" id="cd00054">
    <property type="entry name" value="EGF_CA"/>
    <property type="match status" value="1"/>
</dbReference>
<dbReference type="AlphaFoldDB" id="A0A9J6BDP1"/>
<dbReference type="InterPro" id="IPR049883">
    <property type="entry name" value="NOTCH1_EGF-like"/>
</dbReference>
<keyword evidence="7" id="KW-1185">Reference proteome</keyword>
<organism evidence="6 7">
    <name type="scientific">Polypedilum vanderplanki</name>
    <name type="common">Sleeping chironomid midge</name>
    <dbReference type="NCBI Taxonomy" id="319348"/>
    <lineage>
        <taxon>Eukaryota</taxon>
        <taxon>Metazoa</taxon>
        <taxon>Ecdysozoa</taxon>
        <taxon>Arthropoda</taxon>
        <taxon>Hexapoda</taxon>
        <taxon>Insecta</taxon>
        <taxon>Pterygota</taxon>
        <taxon>Neoptera</taxon>
        <taxon>Endopterygota</taxon>
        <taxon>Diptera</taxon>
        <taxon>Nematocera</taxon>
        <taxon>Chironomoidea</taxon>
        <taxon>Chironomidae</taxon>
        <taxon>Chironominae</taxon>
        <taxon>Polypedilum</taxon>
        <taxon>Polypedilum</taxon>
    </lineage>
</organism>
<dbReference type="PANTHER" id="PTHR24039">
    <property type="entry name" value="FIBRILLIN-RELATED"/>
    <property type="match status" value="1"/>
</dbReference>
<dbReference type="SMART" id="SM00179">
    <property type="entry name" value="EGF_CA"/>
    <property type="match status" value="1"/>
</dbReference>
<dbReference type="InterPro" id="IPR018097">
    <property type="entry name" value="EGF_Ca-bd_CS"/>
</dbReference>
<dbReference type="PROSITE" id="PS01187">
    <property type="entry name" value="EGF_CA"/>
    <property type="match status" value="1"/>
</dbReference>
<dbReference type="GO" id="GO:0005509">
    <property type="term" value="F:calcium ion binding"/>
    <property type="evidence" value="ECO:0007669"/>
    <property type="project" value="InterPro"/>
</dbReference>
<evidence type="ECO:0000256" key="3">
    <source>
        <dbReference type="ARBA" id="ARBA00022737"/>
    </source>
</evidence>
<dbReference type="SUPFAM" id="SSF57184">
    <property type="entry name" value="Growth factor receptor domain"/>
    <property type="match status" value="1"/>
</dbReference>
<name>A0A9J6BDP1_POLVA</name>
<dbReference type="EMBL" id="JADBJN010000004">
    <property type="protein sequence ID" value="KAG5667743.1"/>
    <property type="molecule type" value="Genomic_DNA"/>
</dbReference>
<dbReference type="Proteomes" id="UP001107558">
    <property type="component" value="Chromosome 4"/>
</dbReference>
<proteinExistence type="predicted"/>
<evidence type="ECO:0000259" key="5">
    <source>
        <dbReference type="SMART" id="SM00179"/>
    </source>
</evidence>
<evidence type="ECO:0000256" key="1">
    <source>
        <dbReference type="ARBA" id="ARBA00022536"/>
    </source>
</evidence>
<dbReference type="OrthoDB" id="10022113at2759"/>
<protein>
    <recommendedName>
        <fullName evidence="5">EGF-like calcium-binding domain-containing protein</fullName>
    </recommendedName>
</protein>
<dbReference type="Pfam" id="PF07645">
    <property type="entry name" value="EGF_CA"/>
    <property type="match status" value="1"/>
</dbReference>
<keyword evidence="3" id="KW-0677">Repeat</keyword>
<dbReference type="InterPro" id="IPR009030">
    <property type="entry name" value="Growth_fac_rcpt_cys_sf"/>
</dbReference>
<keyword evidence="4" id="KW-1015">Disulfide bond</keyword>
<gene>
    <name evidence="6" type="ORF">PVAND_015713</name>
</gene>
<feature type="domain" description="EGF-like calcium-binding" evidence="5">
    <location>
        <begin position="41"/>
        <end position="91"/>
    </location>
</feature>
<evidence type="ECO:0000313" key="7">
    <source>
        <dbReference type="Proteomes" id="UP001107558"/>
    </source>
</evidence>
<comment type="caution">
    <text evidence="6">The sequence shown here is derived from an EMBL/GenBank/DDBJ whole genome shotgun (WGS) entry which is preliminary data.</text>
</comment>
<evidence type="ECO:0000256" key="4">
    <source>
        <dbReference type="ARBA" id="ARBA00023157"/>
    </source>
</evidence>
<keyword evidence="1" id="KW-0245">EGF-like domain</keyword>
<reference evidence="6" key="1">
    <citation type="submission" date="2021-03" db="EMBL/GenBank/DDBJ databases">
        <title>Chromosome level genome of the anhydrobiotic midge Polypedilum vanderplanki.</title>
        <authorList>
            <person name="Yoshida Y."/>
            <person name="Kikawada T."/>
            <person name="Gusev O."/>
        </authorList>
    </citation>
    <scope>NUCLEOTIDE SEQUENCE</scope>
    <source>
        <strain evidence="6">NIAS01</strain>
        <tissue evidence="6">Whole body or cell culture</tissue>
    </source>
</reference>
<evidence type="ECO:0000313" key="6">
    <source>
        <dbReference type="EMBL" id="KAG5667743.1"/>
    </source>
</evidence>
<keyword evidence="2" id="KW-0732">Signal</keyword>
<accession>A0A9J6BDP1</accession>
<dbReference type="Gene3D" id="2.10.25.10">
    <property type="entry name" value="Laminin"/>
    <property type="match status" value="1"/>
</dbReference>
<dbReference type="InterPro" id="IPR001881">
    <property type="entry name" value="EGF-like_Ca-bd_dom"/>
</dbReference>
<evidence type="ECO:0000256" key="2">
    <source>
        <dbReference type="ARBA" id="ARBA00022729"/>
    </source>
</evidence>